<feature type="domain" description="HNH nuclease" evidence="2">
    <location>
        <begin position="62"/>
        <end position="107"/>
    </location>
</feature>
<dbReference type="Proteomes" id="UP001276150">
    <property type="component" value="Unassembled WGS sequence"/>
</dbReference>
<dbReference type="EMBL" id="JAPMIV010000057">
    <property type="protein sequence ID" value="MDV6376331.1"/>
    <property type="molecule type" value="Genomic_DNA"/>
</dbReference>
<keyword evidence="4" id="KW-1185">Reference proteome</keyword>
<dbReference type="Pfam" id="PF13392">
    <property type="entry name" value="HNH_3"/>
    <property type="match status" value="1"/>
</dbReference>
<protein>
    <submittedName>
        <fullName evidence="3">HNH endonuclease</fullName>
    </submittedName>
</protein>
<dbReference type="RefSeq" id="WP_317641690.1">
    <property type="nucleotide sequence ID" value="NZ_JAPMIV010000057.1"/>
</dbReference>
<comment type="caution">
    <text evidence="3">The sequence shown here is derived from an EMBL/GenBank/DDBJ whole genome shotgun (WGS) entry which is preliminary data.</text>
</comment>
<feature type="compositionally biased region" description="Basic and acidic residues" evidence="1">
    <location>
        <begin position="105"/>
        <end position="128"/>
    </location>
</feature>
<keyword evidence="3" id="KW-0255">Endonuclease</keyword>
<feature type="region of interest" description="Disordered" evidence="1">
    <location>
        <begin position="102"/>
        <end position="128"/>
    </location>
</feature>
<keyword evidence="3" id="KW-0378">Hydrolase</keyword>
<proteinExistence type="predicted"/>
<evidence type="ECO:0000313" key="3">
    <source>
        <dbReference type="EMBL" id="MDV6376331.1"/>
    </source>
</evidence>
<evidence type="ECO:0000256" key="1">
    <source>
        <dbReference type="SAM" id="MobiDB-lite"/>
    </source>
</evidence>
<accession>A0ABU4DV84</accession>
<gene>
    <name evidence="3" type="ORF">ORD21_17185</name>
</gene>
<name>A0ABU4DV84_9DEIO</name>
<dbReference type="InterPro" id="IPR044930">
    <property type="entry name" value="Homing_endonuclease_His-Me"/>
</dbReference>
<dbReference type="InterPro" id="IPR044925">
    <property type="entry name" value="His-Me_finger_sf"/>
</dbReference>
<evidence type="ECO:0000259" key="2">
    <source>
        <dbReference type="Pfam" id="PF13392"/>
    </source>
</evidence>
<evidence type="ECO:0000313" key="4">
    <source>
        <dbReference type="Proteomes" id="UP001276150"/>
    </source>
</evidence>
<reference evidence="3 4" key="1">
    <citation type="submission" date="2022-11" db="EMBL/GenBank/DDBJ databases">
        <title>Deinococcus ZS9-10, Low Temperature and Draught-tolerating, UV-resistant Bacteria from Continental Antarctica.</title>
        <authorList>
            <person name="Cheng L."/>
        </authorList>
    </citation>
    <scope>NUCLEOTIDE SEQUENCE [LARGE SCALE GENOMIC DNA]</scope>
    <source>
        <strain evidence="3 4">ZS9-10</strain>
    </source>
</reference>
<sequence>MEVKKLLVSHCGDLKRPDRVEARFWSHVDRAGTCWLWTGTLNPHGYGRLEAVTVSGDRAYLLAHRYSYMLIHGAMPAGGLVVRHTCDTPLCVNPAHLVAGTQADNMRDRDGRGRGAPRHGERNPRARLTEGDVRAIRRAAAMGIPQAALAQRYGVGKDAVSLILKGKRWGHVQS</sequence>
<keyword evidence="3" id="KW-0540">Nuclease</keyword>
<dbReference type="GO" id="GO:0004519">
    <property type="term" value="F:endonuclease activity"/>
    <property type="evidence" value="ECO:0007669"/>
    <property type="project" value="UniProtKB-KW"/>
</dbReference>
<dbReference type="Gene3D" id="3.90.75.10">
    <property type="entry name" value="Homing Intron 3 (I-ppo) Encoded Endonuclease, Chain A"/>
    <property type="match status" value="1"/>
</dbReference>
<dbReference type="InterPro" id="IPR003615">
    <property type="entry name" value="HNH_nuc"/>
</dbReference>
<organism evidence="3 4">
    <name type="scientific">Deinococcus arenicola</name>
    <dbReference type="NCBI Taxonomy" id="2994950"/>
    <lineage>
        <taxon>Bacteria</taxon>
        <taxon>Thermotogati</taxon>
        <taxon>Deinococcota</taxon>
        <taxon>Deinococci</taxon>
        <taxon>Deinococcales</taxon>
        <taxon>Deinococcaceae</taxon>
        <taxon>Deinococcus</taxon>
    </lineage>
</organism>
<dbReference type="SUPFAM" id="SSF54060">
    <property type="entry name" value="His-Me finger endonucleases"/>
    <property type="match status" value="1"/>
</dbReference>